<dbReference type="NCBIfam" id="TIGR00229">
    <property type="entry name" value="sensory_box"/>
    <property type="match status" value="3"/>
</dbReference>
<keyword evidence="4" id="KW-0808">Transferase</keyword>
<reference evidence="10 11" key="1">
    <citation type="submission" date="2020-06" db="EMBL/GenBank/DDBJ databases">
        <authorList>
            <person name="Isaeva M.P."/>
            <person name="Chernysheva N.Y."/>
        </authorList>
    </citation>
    <scope>NUCLEOTIDE SEQUENCE [LARGE SCALE GENOMIC DNA]</scope>
    <source>
        <strain evidence="10 11">KMM 6746</strain>
    </source>
</reference>
<feature type="domain" description="Histidine kinase" evidence="7">
    <location>
        <begin position="537"/>
        <end position="747"/>
    </location>
</feature>
<gene>
    <name evidence="10" type="ORF">HW347_16795</name>
</gene>
<dbReference type="CDD" id="cd00130">
    <property type="entry name" value="PAS"/>
    <property type="match status" value="2"/>
</dbReference>
<reference evidence="11" key="2">
    <citation type="submission" date="2023-07" db="EMBL/GenBank/DDBJ databases">
        <title>Zobellia barbeyronii sp. nov., a new marine flavobacterium, isolated from green and red algae.</title>
        <authorList>
            <person name="Nedashkovskaya O.I."/>
            <person name="Otstavnykh N."/>
            <person name="Zhukova N."/>
            <person name="Guzev K."/>
            <person name="Chausova V."/>
            <person name="Tekutyeva L."/>
            <person name="Mikhailov V."/>
            <person name="Isaeva M."/>
        </authorList>
    </citation>
    <scope>NUCLEOTIDE SEQUENCE [LARGE SCALE GENOMIC DNA]</scope>
    <source>
        <strain evidence="11">KMM 6746</strain>
    </source>
</reference>
<evidence type="ECO:0000259" key="7">
    <source>
        <dbReference type="PROSITE" id="PS50109"/>
    </source>
</evidence>
<feature type="coiled-coil region" evidence="6">
    <location>
        <begin position="503"/>
        <end position="537"/>
    </location>
</feature>
<dbReference type="PROSITE" id="PS50109">
    <property type="entry name" value="HIS_KIN"/>
    <property type="match status" value="1"/>
</dbReference>
<dbReference type="InterPro" id="IPR000700">
    <property type="entry name" value="PAS-assoc_C"/>
</dbReference>
<dbReference type="Pfam" id="PF02518">
    <property type="entry name" value="HATPase_c"/>
    <property type="match status" value="1"/>
</dbReference>
<keyword evidence="6" id="KW-0175">Coiled coil</keyword>
<dbReference type="EMBL" id="JACATN010000005">
    <property type="protein sequence ID" value="MBT2162928.1"/>
    <property type="molecule type" value="Genomic_DNA"/>
</dbReference>
<evidence type="ECO:0000256" key="2">
    <source>
        <dbReference type="ARBA" id="ARBA00012438"/>
    </source>
</evidence>
<evidence type="ECO:0000256" key="4">
    <source>
        <dbReference type="ARBA" id="ARBA00022679"/>
    </source>
</evidence>
<dbReference type="InterPro" id="IPR013655">
    <property type="entry name" value="PAS_fold_3"/>
</dbReference>
<dbReference type="PROSITE" id="PS50113">
    <property type="entry name" value="PAC"/>
    <property type="match status" value="3"/>
</dbReference>
<feature type="domain" description="PAS" evidence="8">
    <location>
        <begin position="385"/>
        <end position="455"/>
    </location>
</feature>
<dbReference type="InterPro" id="IPR036890">
    <property type="entry name" value="HATPase_C_sf"/>
</dbReference>
<dbReference type="Gene3D" id="2.10.70.100">
    <property type="match status" value="2"/>
</dbReference>
<dbReference type="Gene3D" id="3.30.565.10">
    <property type="entry name" value="Histidine kinase-like ATPase, C-terminal domain"/>
    <property type="match status" value="1"/>
</dbReference>
<dbReference type="Pfam" id="PF08447">
    <property type="entry name" value="PAS_3"/>
    <property type="match status" value="2"/>
</dbReference>
<dbReference type="PANTHER" id="PTHR43304:SF1">
    <property type="entry name" value="PAC DOMAIN-CONTAINING PROTEIN"/>
    <property type="match status" value="1"/>
</dbReference>
<dbReference type="Pfam" id="PF13426">
    <property type="entry name" value="PAS_9"/>
    <property type="match status" value="2"/>
</dbReference>
<comment type="caution">
    <text evidence="10">The sequence shown here is derived from an EMBL/GenBank/DDBJ whole genome shotgun (WGS) entry which is preliminary data.</text>
</comment>
<evidence type="ECO:0000256" key="3">
    <source>
        <dbReference type="ARBA" id="ARBA00022553"/>
    </source>
</evidence>
<protein>
    <recommendedName>
        <fullName evidence="2">histidine kinase</fullName>
        <ecNumber evidence="2">2.7.13.3</ecNumber>
    </recommendedName>
</protein>
<accession>A0ABS5WIU8</accession>
<evidence type="ECO:0000313" key="11">
    <source>
        <dbReference type="Proteomes" id="UP000740413"/>
    </source>
</evidence>
<dbReference type="InterPro" id="IPR004358">
    <property type="entry name" value="Sig_transdc_His_kin-like_C"/>
</dbReference>
<dbReference type="SMART" id="SM00086">
    <property type="entry name" value="PAC"/>
    <property type="match status" value="4"/>
</dbReference>
<dbReference type="SMART" id="SM00387">
    <property type="entry name" value="HATPase_c"/>
    <property type="match status" value="1"/>
</dbReference>
<dbReference type="Proteomes" id="UP000740413">
    <property type="component" value="Unassembled WGS sequence"/>
</dbReference>
<dbReference type="PROSITE" id="PS50112">
    <property type="entry name" value="PAS"/>
    <property type="match status" value="1"/>
</dbReference>
<dbReference type="PANTHER" id="PTHR43304">
    <property type="entry name" value="PHYTOCHROME-LIKE PROTEIN CPH1"/>
    <property type="match status" value="1"/>
</dbReference>
<proteinExistence type="predicted"/>
<dbReference type="SUPFAM" id="SSF55874">
    <property type="entry name" value="ATPase domain of HSP90 chaperone/DNA topoisomerase II/histidine kinase"/>
    <property type="match status" value="1"/>
</dbReference>
<dbReference type="SUPFAM" id="SSF55785">
    <property type="entry name" value="PYP-like sensor domain (PAS domain)"/>
    <property type="match status" value="4"/>
</dbReference>
<feature type="domain" description="PAC" evidence="9">
    <location>
        <begin position="86"/>
        <end position="137"/>
    </location>
</feature>
<dbReference type="InterPro" id="IPR003594">
    <property type="entry name" value="HATPase_dom"/>
</dbReference>
<dbReference type="EC" id="2.7.13.3" evidence="2"/>
<name>A0ABS5WIU8_9FLAO</name>
<keyword evidence="3" id="KW-0597">Phosphoprotein</keyword>
<sequence>MNMKDDKKTMDDTSAITIRDMLRIGTWNLNIETGIYSLDKVTCEVLGIPYDCVVKRGEKSLFDKPEATEFLIKDGIIELIKTGQPFDQELEFKTKKGTVIWLHVIATRKLENDKCTAIAGIVQDITKSKQTQETFLRHNQLLKFAEHKAKLGHWNWDASSDTLICSENMTYIVGVPTDVPVPLSVLIDKVHPEDREFVRKQIAYNIKTKHYHSFNHRMVMPDGRTRIIQVSGDAILDDEGNLTNILGISQDVTSYKTIETELTKKNELLIFAEQKALLGHWELNTLTDEVFWSANLYYLFKQEENIKLEFNTYFECVHPDDQAVVTAHFAQAIEQKHFDKIIHRILLKDGTLKWIRLLGDVEVDKKGNTVKLAGTCQDISEQQLQEIKFKGLVDSAPSATIIVGNESIIQMVNKQGESLLGYSSEELVGKSIETLIPSRFDEIRTPHREKFLTNMEVTIVDLGEDFYLTHKSGREIPVEITLGPLQTDEGLIISMSVRDLTSAKIAESKILKAKEDLEILTEELTAQNNQLADFTQITSHNLRAPVSNLNSLVEIYKMMGSEEERNDLFKKFETVISHLSLTLNTLIEALSAKSHNSLERSELSFSNKLSKTKEIFSTEIERTKAVIKSDFSAVDSIRYNKIYMESIFQNLIGNALKYKSPERVPEIEITSKLENGKIILSFKDNGLGIDLEKHGHKIFGLNKVFHNHPEAKGIGLFMTKTQIEAMGGKITVTSKVNEGSTFNIHFI</sequence>
<evidence type="ECO:0000259" key="9">
    <source>
        <dbReference type="PROSITE" id="PS50113"/>
    </source>
</evidence>
<evidence type="ECO:0000256" key="6">
    <source>
        <dbReference type="SAM" id="Coils"/>
    </source>
</evidence>
<dbReference type="Gene3D" id="1.10.287.130">
    <property type="match status" value="1"/>
</dbReference>
<dbReference type="InterPro" id="IPR000014">
    <property type="entry name" value="PAS"/>
</dbReference>
<dbReference type="InterPro" id="IPR035965">
    <property type="entry name" value="PAS-like_dom_sf"/>
</dbReference>
<feature type="domain" description="PAC" evidence="9">
    <location>
        <begin position="339"/>
        <end position="391"/>
    </location>
</feature>
<evidence type="ECO:0000259" key="8">
    <source>
        <dbReference type="PROSITE" id="PS50112"/>
    </source>
</evidence>
<evidence type="ECO:0000256" key="1">
    <source>
        <dbReference type="ARBA" id="ARBA00000085"/>
    </source>
</evidence>
<dbReference type="InterPro" id="IPR005467">
    <property type="entry name" value="His_kinase_dom"/>
</dbReference>
<evidence type="ECO:0000313" key="10">
    <source>
        <dbReference type="EMBL" id="MBT2162928.1"/>
    </source>
</evidence>
<dbReference type="InterPro" id="IPR052162">
    <property type="entry name" value="Sensor_kinase/Photoreceptor"/>
</dbReference>
<feature type="domain" description="PAC" evidence="9">
    <location>
        <begin position="212"/>
        <end position="264"/>
    </location>
</feature>
<evidence type="ECO:0000256" key="5">
    <source>
        <dbReference type="ARBA" id="ARBA00022777"/>
    </source>
</evidence>
<keyword evidence="11" id="KW-1185">Reference proteome</keyword>
<keyword evidence="5" id="KW-0418">Kinase</keyword>
<dbReference type="InterPro" id="IPR001610">
    <property type="entry name" value="PAC"/>
</dbReference>
<dbReference type="SMART" id="SM00091">
    <property type="entry name" value="PAS"/>
    <property type="match status" value="2"/>
</dbReference>
<comment type="catalytic activity">
    <reaction evidence="1">
        <text>ATP + protein L-histidine = ADP + protein N-phospho-L-histidine.</text>
        <dbReference type="EC" id="2.7.13.3"/>
    </reaction>
</comment>
<organism evidence="10 11">
    <name type="scientific">Zobellia barbeyronii</name>
    <dbReference type="NCBI Taxonomy" id="2748009"/>
    <lineage>
        <taxon>Bacteria</taxon>
        <taxon>Pseudomonadati</taxon>
        <taxon>Bacteroidota</taxon>
        <taxon>Flavobacteriia</taxon>
        <taxon>Flavobacteriales</taxon>
        <taxon>Flavobacteriaceae</taxon>
        <taxon>Zobellia</taxon>
    </lineage>
</organism>
<dbReference type="Gene3D" id="3.30.450.20">
    <property type="entry name" value="PAS domain"/>
    <property type="match status" value="4"/>
</dbReference>
<dbReference type="PRINTS" id="PR00344">
    <property type="entry name" value="BCTRLSENSOR"/>
</dbReference>